<dbReference type="CDD" id="cd12105">
    <property type="entry name" value="HmuY"/>
    <property type="match status" value="1"/>
</dbReference>
<dbReference type="Proteomes" id="UP000067626">
    <property type="component" value="Chromosome"/>
</dbReference>
<dbReference type="STRING" id="52.CMC5_001620"/>
<name>A0A0K1E599_CHOCO</name>
<organism evidence="2 3">
    <name type="scientific">Chondromyces crocatus</name>
    <dbReference type="NCBI Taxonomy" id="52"/>
    <lineage>
        <taxon>Bacteria</taxon>
        <taxon>Pseudomonadati</taxon>
        <taxon>Myxococcota</taxon>
        <taxon>Polyangia</taxon>
        <taxon>Polyangiales</taxon>
        <taxon>Polyangiaceae</taxon>
        <taxon>Chondromyces</taxon>
    </lineage>
</organism>
<reference evidence="2 3" key="1">
    <citation type="submission" date="2015-07" db="EMBL/GenBank/DDBJ databases">
        <title>Genome analysis of myxobacterium Chondromyces crocatus Cm c5 reveals a high potential for natural compound synthesis and the genetic basis for the loss of fruiting body formation.</title>
        <authorList>
            <person name="Zaburannyi N."/>
            <person name="Bunk B."/>
            <person name="Maier J."/>
            <person name="Overmann J."/>
            <person name="Mueller R."/>
        </authorList>
    </citation>
    <scope>NUCLEOTIDE SEQUENCE [LARGE SCALE GENOMIC DNA]</scope>
    <source>
        <strain evidence="2 3">Cm c5</strain>
    </source>
</reference>
<dbReference type="InterPro" id="IPR025921">
    <property type="entry name" value="HmuY"/>
</dbReference>
<proteinExistence type="predicted"/>
<feature type="compositionally biased region" description="Gly residues" evidence="1">
    <location>
        <begin position="19"/>
        <end position="53"/>
    </location>
</feature>
<keyword evidence="3" id="KW-1185">Reference proteome</keyword>
<feature type="region of interest" description="Disordered" evidence="1">
    <location>
        <begin position="1"/>
        <end position="61"/>
    </location>
</feature>
<dbReference type="AlphaFoldDB" id="A0A0K1E599"/>
<sequence length="279" mass="28294">MLVGASACSSDDDNTNPSGSGGGGTTTSTTGDGGGGGEPGTGGNSAGGGGSGPVNGCTEPTEVPCADEVFQALNLQDDITPGLIESQPDGAGFTSLINAVAGGAMNPNPDSYTYGKFTANGLEKVEISDENAIDSMDWDIAFRRAVIRINSGNSGPSCVTAAPLAGTSYDDLTALPASLPQGRTDTFYSDACVFQSDGSGQPTAPGTALASFYAYNQTTHCLGMSSQVYLLQLADSSYVKLVVTAYYSPDVQAECDAGNPLPQGPTGSGNYQIRWAFLQ</sequence>
<evidence type="ECO:0000256" key="1">
    <source>
        <dbReference type="SAM" id="MobiDB-lite"/>
    </source>
</evidence>
<dbReference type="EMBL" id="CP012159">
    <property type="protein sequence ID" value="AKT36050.1"/>
    <property type="molecule type" value="Genomic_DNA"/>
</dbReference>
<dbReference type="Pfam" id="PF14064">
    <property type="entry name" value="HmuY"/>
    <property type="match status" value="1"/>
</dbReference>
<protein>
    <submittedName>
        <fullName evidence="2">Uncharacterized protein</fullName>
    </submittedName>
</protein>
<evidence type="ECO:0000313" key="2">
    <source>
        <dbReference type="EMBL" id="AKT36050.1"/>
    </source>
</evidence>
<accession>A0A0K1E599</accession>
<gene>
    <name evidence="2" type="ORF">CMC5_001620</name>
</gene>
<evidence type="ECO:0000313" key="3">
    <source>
        <dbReference type="Proteomes" id="UP000067626"/>
    </source>
</evidence>
<dbReference type="KEGG" id="ccro:CMC5_001620"/>